<protein>
    <recommendedName>
        <fullName evidence="4">BTB domain-containing protein</fullName>
    </recommendedName>
</protein>
<sequence length="334" mass="37976">MHDPRAGPVQTQPKDEILLNQSRTAARGSRQVRRVSGAYRVHHHGAIFSRAMRGRETRGQATANYHDMYKQCPLKEYEPVLESAITSILNTQFSNRNFRPPAEKPKNLKGFQDMSLNQRLHLLNAEGLFEVAQEIGAQFSRFKAAERQKAKASVNKAWAQGRLILCDATRKSVLSLVEWAYDDDLHYNDAEHLYAIWALATRLQFGVLAEECMNRLYNSASTTPPPRASATPSRTVSLFDLFSGCPMSRTRWRSQPDRTTLWSLCSATFSGTRSRPKSRQSPSSALWPGIWTRSSGFNFNRWSNWTRPTSGQVHDSLPRREGRGELERCQPHQA</sequence>
<dbReference type="AlphaFoldDB" id="A0A6A5RTI6"/>
<gene>
    <name evidence="2" type="ORF">M421DRAFT_340612</name>
</gene>
<evidence type="ECO:0000313" key="3">
    <source>
        <dbReference type="Proteomes" id="UP000800082"/>
    </source>
</evidence>
<evidence type="ECO:0000313" key="2">
    <source>
        <dbReference type="EMBL" id="KAF1931152.1"/>
    </source>
</evidence>
<dbReference type="EMBL" id="ML978961">
    <property type="protein sequence ID" value="KAF1931152.1"/>
    <property type="molecule type" value="Genomic_DNA"/>
</dbReference>
<dbReference type="Proteomes" id="UP000800082">
    <property type="component" value="Unassembled WGS sequence"/>
</dbReference>
<organism evidence="2 3">
    <name type="scientific">Didymella exigua CBS 183.55</name>
    <dbReference type="NCBI Taxonomy" id="1150837"/>
    <lineage>
        <taxon>Eukaryota</taxon>
        <taxon>Fungi</taxon>
        <taxon>Dikarya</taxon>
        <taxon>Ascomycota</taxon>
        <taxon>Pezizomycotina</taxon>
        <taxon>Dothideomycetes</taxon>
        <taxon>Pleosporomycetidae</taxon>
        <taxon>Pleosporales</taxon>
        <taxon>Pleosporineae</taxon>
        <taxon>Didymellaceae</taxon>
        <taxon>Didymella</taxon>
    </lineage>
</organism>
<dbReference type="GeneID" id="54347112"/>
<dbReference type="OrthoDB" id="3794120at2759"/>
<proteinExistence type="predicted"/>
<accession>A0A6A5RTI6</accession>
<evidence type="ECO:0008006" key="4">
    <source>
        <dbReference type="Google" id="ProtNLM"/>
    </source>
</evidence>
<feature type="compositionally biased region" description="Basic and acidic residues" evidence="1">
    <location>
        <begin position="316"/>
        <end position="334"/>
    </location>
</feature>
<feature type="region of interest" description="Disordered" evidence="1">
    <location>
        <begin position="308"/>
        <end position="334"/>
    </location>
</feature>
<reference evidence="2" key="1">
    <citation type="journal article" date="2020" name="Stud. Mycol.">
        <title>101 Dothideomycetes genomes: a test case for predicting lifestyles and emergence of pathogens.</title>
        <authorList>
            <person name="Haridas S."/>
            <person name="Albert R."/>
            <person name="Binder M."/>
            <person name="Bloem J."/>
            <person name="Labutti K."/>
            <person name="Salamov A."/>
            <person name="Andreopoulos B."/>
            <person name="Baker S."/>
            <person name="Barry K."/>
            <person name="Bills G."/>
            <person name="Bluhm B."/>
            <person name="Cannon C."/>
            <person name="Castanera R."/>
            <person name="Culley D."/>
            <person name="Daum C."/>
            <person name="Ezra D."/>
            <person name="Gonzalez J."/>
            <person name="Henrissat B."/>
            <person name="Kuo A."/>
            <person name="Liang C."/>
            <person name="Lipzen A."/>
            <person name="Lutzoni F."/>
            <person name="Magnuson J."/>
            <person name="Mondo S."/>
            <person name="Nolan M."/>
            <person name="Ohm R."/>
            <person name="Pangilinan J."/>
            <person name="Park H.-J."/>
            <person name="Ramirez L."/>
            <person name="Alfaro M."/>
            <person name="Sun H."/>
            <person name="Tritt A."/>
            <person name="Yoshinaga Y."/>
            <person name="Zwiers L.-H."/>
            <person name="Turgeon B."/>
            <person name="Goodwin S."/>
            <person name="Spatafora J."/>
            <person name="Crous P."/>
            <person name="Grigoriev I."/>
        </authorList>
    </citation>
    <scope>NUCLEOTIDE SEQUENCE</scope>
    <source>
        <strain evidence="2">CBS 183.55</strain>
    </source>
</reference>
<keyword evidence="3" id="KW-1185">Reference proteome</keyword>
<name>A0A6A5RTI6_9PLEO</name>
<evidence type="ECO:0000256" key="1">
    <source>
        <dbReference type="SAM" id="MobiDB-lite"/>
    </source>
</evidence>
<dbReference type="RefSeq" id="XP_033451400.1">
    <property type="nucleotide sequence ID" value="XM_033589465.1"/>
</dbReference>